<proteinExistence type="predicted"/>
<dbReference type="AlphaFoldDB" id="A0AAN8S980"/>
<protein>
    <submittedName>
        <fullName evidence="2">Uncharacterized protein</fullName>
    </submittedName>
</protein>
<gene>
    <name evidence="2" type="ORF">RUM43_002516</name>
</gene>
<evidence type="ECO:0000256" key="1">
    <source>
        <dbReference type="SAM" id="MobiDB-lite"/>
    </source>
</evidence>
<sequence length="94" mass="10435">MLVSETEGSSLHEKRVLYAEAPEQKGATGKGQKSRGWGNDEFFSVTCTFDPLENQKGKVLNFHLGLERPKSNVQTYRLPGDESSRASDTFVLSL</sequence>
<dbReference type="EMBL" id="JAWJWE010000036">
    <property type="protein sequence ID" value="KAK6628701.1"/>
    <property type="molecule type" value="Genomic_DNA"/>
</dbReference>
<name>A0AAN8S980_POLSC</name>
<evidence type="ECO:0000313" key="2">
    <source>
        <dbReference type="EMBL" id="KAK6628701.1"/>
    </source>
</evidence>
<comment type="caution">
    <text evidence="2">The sequence shown here is derived from an EMBL/GenBank/DDBJ whole genome shotgun (WGS) entry which is preliminary data.</text>
</comment>
<dbReference type="Proteomes" id="UP001372834">
    <property type="component" value="Unassembled WGS sequence"/>
</dbReference>
<feature type="region of interest" description="Disordered" evidence="1">
    <location>
        <begin position="75"/>
        <end position="94"/>
    </location>
</feature>
<feature type="region of interest" description="Disordered" evidence="1">
    <location>
        <begin position="1"/>
        <end position="38"/>
    </location>
</feature>
<organism evidence="2 3">
    <name type="scientific">Polyplax serrata</name>
    <name type="common">Common mouse louse</name>
    <dbReference type="NCBI Taxonomy" id="468196"/>
    <lineage>
        <taxon>Eukaryota</taxon>
        <taxon>Metazoa</taxon>
        <taxon>Ecdysozoa</taxon>
        <taxon>Arthropoda</taxon>
        <taxon>Hexapoda</taxon>
        <taxon>Insecta</taxon>
        <taxon>Pterygota</taxon>
        <taxon>Neoptera</taxon>
        <taxon>Paraneoptera</taxon>
        <taxon>Psocodea</taxon>
        <taxon>Troctomorpha</taxon>
        <taxon>Phthiraptera</taxon>
        <taxon>Anoplura</taxon>
        <taxon>Polyplacidae</taxon>
        <taxon>Polyplax</taxon>
    </lineage>
</organism>
<evidence type="ECO:0000313" key="3">
    <source>
        <dbReference type="Proteomes" id="UP001372834"/>
    </source>
</evidence>
<reference evidence="2 3" key="1">
    <citation type="submission" date="2023-10" db="EMBL/GenBank/DDBJ databases">
        <title>Genomes of two closely related lineages of the louse Polyplax serrata with different host specificities.</title>
        <authorList>
            <person name="Martinu J."/>
            <person name="Tarabai H."/>
            <person name="Stefka J."/>
            <person name="Hypsa V."/>
        </authorList>
    </citation>
    <scope>NUCLEOTIDE SEQUENCE [LARGE SCALE GENOMIC DNA]</scope>
    <source>
        <strain evidence="2">HR10_N</strain>
    </source>
</reference>
<accession>A0AAN8S980</accession>